<organism evidence="4 5">
    <name type="scientific">Helicobacter saguini</name>
    <dbReference type="NCBI Taxonomy" id="1548018"/>
    <lineage>
        <taxon>Bacteria</taxon>
        <taxon>Pseudomonadati</taxon>
        <taxon>Campylobacterota</taxon>
        <taxon>Epsilonproteobacteria</taxon>
        <taxon>Campylobacterales</taxon>
        <taxon>Helicobacteraceae</taxon>
        <taxon>Helicobacter</taxon>
    </lineage>
</organism>
<sequence>MDAKKLADSINYDLEKDNLDIKNALDSNIKKYENDIESMLKDNPLASEQKAIYTQKLNYKHIESSPEILKDLLLEIKKFDNKFNTKFYINEIDSIESKQDSKIPQIPQNPQDSKNIESKQETLKELHKNILNEWEKSYQNRLKALQEKKADSIKQEMIKRLKEWLKALQQTQNLFNQMGEMGEIFKKSTLDSIKDAMASGKSVEDSELDKLINNLNQLGKGTDRATGKLHKKMRTFEHFMKLLQKDSIKKLCEMLGKLQKAHKKNELESFSKSETYNIKTPTPYAKEEIIGVTLGRDLENVLPFEYALLKDSEFSILFDMKFAENRLFCFQKQGYIDEILTREIAQQREKEVEDKKGPVILCVDTSGSMSGEPETIAKAVSLFIAKMAMEQKRACYLINFSTDIKTLDLSAPAGLFSLIEFLELSFDGGTDSIPALKEALRKCEDSKYQKADILMISDFVFDSTNERELRVLRSQLDKNKERENKLHALYVGDFKARDLSRNGKIFDNELIYNPYTKSVIQPNKDSNENYYGIDNIANFIKNLKDIF</sequence>
<dbReference type="Gene3D" id="3.40.50.410">
    <property type="entry name" value="von Willebrand factor, type A domain"/>
    <property type="match status" value="1"/>
</dbReference>
<protein>
    <submittedName>
        <fullName evidence="4">VWA domain-containing protein</fullName>
    </submittedName>
</protein>
<dbReference type="EMBL" id="JRMP02000004">
    <property type="protein sequence ID" value="TLD95027.1"/>
    <property type="molecule type" value="Genomic_DNA"/>
</dbReference>
<dbReference type="InterPro" id="IPR002035">
    <property type="entry name" value="VWF_A"/>
</dbReference>
<dbReference type="Proteomes" id="UP000477070">
    <property type="component" value="Unassembled WGS sequence"/>
</dbReference>
<evidence type="ECO:0000313" key="4">
    <source>
        <dbReference type="EMBL" id="TLD95027.1"/>
    </source>
</evidence>
<accession>A0A347VVS6</accession>
<dbReference type="AlphaFoldDB" id="A0A347VVS6"/>
<reference evidence="4" key="3">
    <citation type="submission" date="2018-04" db="EMBL/GenBank/DDBJ databases">
        <authorList>
            <person name="Sheh A."/>
            <person name="Shen Z."/>
            <person name="Mannion A.J."/>
            <person name="Fox J.G."/>
        </authorList>
    </citation>
    <scope>NUCLEOTIDE SEQUENCE</scope>
    <source>
        <strain evidence="4">MIT 97-6194</strain>
    </source>
</reference>
<dbReference type="GO" id="GO:0005829">
    <property type="term" value="C:cytosol"/>
    <property type="evidence" value="ECO:0007669"/>
    <property type="project" value="TreeGrafter"/>
</dbReference>
<dbReference type="EMBL" id="QBIU01000001">
    <property type="protein sequence ID" value="MWV69373.1"/>
    <property type="molecule type" value="Genomic_DNA"/>
</dbReference>
<dbReference type="SUPFAM" id="SSF53300">
    <property type="entry name" value="vWA-like"/>
    <property type="match status" value="1"/>
</dbReference>
<dbReference type="PANTHER" id="PTHR36846">
    <property type="entry name" value="PROTEIN VIAA"/>
    <property type="match status" value="1"/>
</dbReference>
<reference evidence="3 6" key="4">
    <citation type="submission" date="2019-12" db="EMBL/GenBank/DDBJ databases">
        <title>Multi-Generational Helicobacter saguini Isolates.</title>
        <authorList>
            <person name="Mannion A."/>
            <person name="Shen Z."/>
            <person name="Fox J.G."/>
        </authorList>
    </citation>
    <scope>NUCLEOTIDE SEQUENCE [LARGE SCALE GENOMIC DNA]</scope>
    <source>
        <strain evidence="3">16-048</strain>
        <strain evidence="6">16-048 (F4)</strain>
    </source>
</reference>
<feature type="coiled-coil region" evidence="1">
    <location>
        <begin position="135"/>
        <end position="174"/>
    </location>
</feature>
<dbReference type="OrthoDB" id="387240at2"/>
<feature type="domain" description="VWFA" evidence="2">
    <location>
        <begin position="359"/>
        <end position="459"/>
    </location>
</feature>
<comment type="caution">
    <text evidence="4">The sequence shown here is derived from an EMBL/GenBank/DDBJ whole genome shotgun (WGS) entry which is preliminary data.</text>
</comment>
<dbReference type="Proteomes" id="UP000029714">
    <property type="component" value="Unassembled WGS sequence"/>
</dbReference>
<dbReference type="Pfam" id="PF13519">
    <property type="entry name" value="VWA_2"/>
    <property type="match status" value="1"/>
</dbReference>
<evidence type="ECO:0000256" key="1">
    <source>
        <dbReference type="SAM" id="Coils"/>
    </source>
</evidence>
<gene>
    <name evidence="3" type="ORF">DCO61_04965</name>
    <name evidence="4" type="ORF">LS64_003705</name>
</gene>
<dbReference type="RefSeq" id="WP_052062645.1">
    <property type="nucleotide sequence ID" value="NZ_JRMP02000004.1"/>
</dbReference>
<name>A0A347VVS6_9HELI</name>
<reference evidence="4 5" key="1">
    <citation type="journal article" date="2014" name="Genome Announc.">
        <title>Draft genome sequences of eight enterohepatic helicobacter species isolated from both laboratory and wild rodents.</title>
        <authorList>
            <person name="Sheh A."/>
            <person name="Shen Z."/>
            <person name="Fox J.G."/>
        </authorList>
    </citation>
    <scope>NUCLEOTIDE SEQUENCE [LARGE SCALE GENOMIC DNA]</scope>
    <source>
        <strain evidence="4 5">MIT 97-6194</strain>
    </source>
</reference>
<keyword evidence="1" id="KW-0175">Coiled coil</keyword>
<evidence type="ECO:0000259" key="2">
    <source>
        <dbReference type="Pfam" id="PF13519"/>
    </source>
</evidence>
<dbReference type="PANTHER" id="PTHR36846:SF1">
    <property type="entry name" value="PROTEIN VIAA"/>
    <property type="match status" value="1"/>
</dbReference>
<evidence type="ECO:0000313" key="6">
    <source>
        <dbReference type="Proteomes" id="UP000477070"/>
    </source>
</evidence>
<evidence type="ECO:0000313" key="3">
    <source>
        <dbReference type="EMBL" id="MWV69373.1"/>
    </source>
</evidence>
<proteinExistence type="predicted"/>
<dbReference type="InterPro" id="IPR036465">
    <property type="entry name" value="vWFA_dom_sf"/>
</dbReference>
<reference evidence="4 5" key="2">
    <citation type="journal article" date="2016" name="Infect. Immun.">
        <title>Helicobacter saguini, a Novel Helicobacter Isolated from Cotton-Top Tamarins with Ulcerative Colitis, Has Proinflammatory Properties and Induces Typhlocolitis and Dysplasia in Gnotobiotic IL-10-/- Mice.</title>
        <authorList>
            <person name="Shen Z."/>
            <person name="Mannion A."/>
            <person name="Whary M.T."/>
            <person name="Muthupalani S."/>
            <person name="Sheh A."/>
            <person name="Feng Y."/>
            <person name="Gong G."/>
            <person name="Vandamme P."/>
            <person name="Holcombe H.R."/>
            <person name="Paster B.J."/>
            <person name="Fox J.G."/>
        </authorList>
    </citation>
    <scope>NUCLEOTIDE SEQUENCE [LARGE SCALE GENOMIC DNA]</scope>
    <source>
        <strain evidence="4 5">MIT 97-6194</strain>
    </source>
</reference>
<evidence type="ECO:0000313" key="5">
    <source>
        <dbReference type="Proteomes" id="UP000029714"/>
    </source>
</evidence>
<keyword evidence="5" id="KW-1185">Reference proteome</keyword>